<reference evidence="2 3" key="1">
    <citation type="submission" date="2020-01" db="EMBL/GenBank/DDBJ databases">
        <title>Genomic analysis of Aminipila sp. CBA3637.</title>
        <authorList>
            <person name="Kim Y.B."/>
            <person name="Roh S.W."/>
        </authorList>
    </citation>
    <scope>NUCLEOTIDE SEQUENCE [LARGE SCALE GENOMIC DNA]</scope>
    <source>
        <strain evidence="2 3">CBA3637</strain>
    </source>
</reference>
<proteinExistence type="predicted"/>
<dbReference type="KEGG" id="amic:Ami3637_05855"/>
<feature type="domain" description="PAS fold-3" evidence="1">
    <location>
        <begin position="20"/>
        <end position="100"/>
    </location>
</feature>
<evidence type="ECO:0000313" key="2">
    <source>
        <dbReference type="EMBL" id="QHI71981.1"/>
    </source>
</evidence>
<dbReference type="Proteomes" id="UP000463883">
    <property type="component" value="Chromosome"/>
</dbReference>
<dbReference type="RefSeq" id="WP_162361751.1">
    <property type="nucleotide sequence ID" value="NZ_CP047591.1"/>
</dbReference>
<dbReference type="InterPro" id="IPR013655">
    <property type="entry name" value="PAS_fold_3"/>
</dbReference>
<dbReference type="Gene3D" id="3.30.450.20">
    <property type="entry name" value="PAS domain"/>
    <property type="match status" value="1"/>
</dbReference>
<protein>
    <submittedName>
        <fullName evidence="2">PAS domain-containing protein</fullName>
    </submittedName>
</protein>
<keyword evidence="3" id="KW-1185">Reference proteome</keyword>
<dbReference type="AlphaFoldDB" id="A0A6P1MDS3"/>
<evidence type="ECO:0000259" key="1">
    <source>
        <dbReference type="Pfam" id="PF08447"/>
    </source>
</evidence>
<dbReference type="Pfam" id="PF08447">
    <property type="entry name" value="PAS_3"/>
    <property type="match status" value="1"/>
</dbReference>
<dbReference type="EMBL" id="CP047591">
    <property type="protein sequence ID" value="QHI71981.1"/>
    <property type="molecule type" value="Genomic_DNA"/>
</dbReference>
<organism evidence="2 3">
    <name type="scientific">Aminipila terrae</name>
    <dbReference type="NCBI Taxonomy" id="2697030"/>
    <lineage>
        <taxon>Bacteria</taxon>
        <taxon>Bacillati</taxon>
        <taxon>Bacillota</taxon>
        <taxon>Clostridia</taxon>
        <taxon>Peptostreptococcales</taxon>
        <taxon>Anaerovoracaceae</taxon>
        <taxon>Aminipila</taxon>
    </lineage>
</organism>
<name>A0A6P1MDS3_9FIRM</name>
<evidence type="ECO:0000313" key="3">
    <source>
        <dbReference type="Proteomes" id="UP000463883"/>
    </source>
</evidence>
<dbReference type="InterPro" id="IPR035965">
    <property type="entry name" value="PAS-like_dom_sf"/>
</dbReference>
<accession>A0A6P1MDS3</accession>
<sequence length="122" mass="14114">MSNIGVAVVEIADANVHKLLYANKNYYMTRKYQPEEIQETYENNVVELLDSESRIRMNILIEEALRYKKNTLNFDIKVRCKDGCYRCLLCKGKLIYKPERVTMNIVETDITSVSDNLSAGIL</sequence>
<gene>
    <name evidence="2" type="ORF">Ami3637_05855</name>
</gene>
<dbReference type="SUPFAM" id="SSF55785">
    <property type="entry name" value="PYP-like sensor domain (PAS domain)"/>
    <property type="match status" value="1"/>
</dbReference>